<proteinExistence type="predicted"/>
<dbReference type="PaxDb" id="273075-Ta0047"/>
<dbReference type="PIRSF" id="PIRSF006816">
    <property type="entry name" value="Cyc3_hyd_g"/>
    <property type="match status" value="1"/>
</dbReference>
<comment type="cofactor">
    <cofactor evidence="1">
        <name>[2Fe-2S] cluster</name>
        <dbReference type="ChEBI" id="CHEBI:190135"/>
    </cofactor>
    <text evidence="1">Binds 1 [2Fe-2S] cluster per subunit.</text>
</comment>
<feature type="binding site" evidence="1">
    <location>
        <position position="225"/>
    </location>
    <ligand>
        <name>[2Fe-2S] cluster</name>
        <dbReference type="ChEBI" id="CHEBI:190135"/>
    </ligand>
</feature>
<dbReference type="STRING" id="273075.gene:9571262"/>
<dbReference type="InterPro" id="IPR050353">
    <property type="entry name" value="PyrK_electron_transfer"/>
</dbReference>
<dbReference type="InterPro" id="IPR012165">
    <property type="entry name" value="Cyt_c3_hydrogenase_gsu"/>
</dbReference>
<dbReference type="eggNOG" id="arCOG02199">
    <property type="taxonomic scope" value="Archaea"/>
</dbReference>
<keyword evidence="1" id="KW-0001">2Fe-2S</keyword>
<dbReference type="InterPro" id="IPR017938">
    <property type="entry name" value="Riboflavin_synthase-like_b-brl"/>
</dbReference>
<dbReference type="PROSITE" id="PS51384">
    <property type="entry name" value="FAD_FR"/>
    <property type="match status" value="1"/>
</dbReference>
<dbReference type="KEGG" id="tac:Ta0047"/>
<evidence type="ECO:0000313" key="4">
    <source>
        <dbReference type="Proteomes" id="UP000001024"/>
    </source>
</evidence>
<evidence type="ECO:0000256" key="1">
    <source>
        <dbReference type="PIRSR" id="PIRSR006816-2"/>
    </source>
</evidence>
<dbReference type="AlphaFoldDB" id="Q9HM24"/>
<dbReference type="GO" id="GO:0050660">
    <property type="term" value="F:flavin adenine dinucleotide binding"/>
    <property type="evidence" value="ECO:0007669"/>
    <property type="project" value="InterPro"/>
</dbReference>
<dbReference type="OrthoDB" id="35401at2157"/>
<dbReference type="PANTHER" id="PTHR43513">
    <property type="entry name" value="DIHYDROOROTATE DEHYDROGENASE B (NAD(+)), ELECTRON TRANSFER SUBUNIT"/>
    <property type="match status" value="1"/>
</dbReference>
<dbReference type="Gene3D" id="2.40.30.10">
    <property type="entry name" value="Translation factors"/>
    <property type="match status" value="1"/>
</dbReference>
<dbReference type="GO" id="GO:0051537">
    <property type="term" value="F:2 iron, 2 sulfur cluster binding"/>
    <property type="evidence" value="ECO:0007669"/>
    <property type="project" value="UniProtKB-KW"/>
</dbReference>
<sequence length="244" mass="26915">METEDTYTMVFQKKTDSHAGQFYMVSVDGVGESPISVASGYGNPLTFSIKAVGSVTRYIMDHRDIEIGLRGPYGNEWPWKGADHIVAIAGGIGIPPIKALIEDMESEGNLDDLTVLYGARSPGDIVYKNEIEAWKKKLDLQITVDSGDASWNGHVGVVTTLIPGVKKFNGGRAFVIGPPIMMKFSVQELIKQGFRPENIYLSLERRMECGIGVCGHCNLGQWYVCEAGPIFRYSDVMNEPELFL</sequence>
<dbReference type="Pfam" id="PF00175">
    <property type="entry name" value="NAD_binding_1"/>
    <property type="match status" value="1"/>
</dbReference>
<feature type="binding site" evidence="1">
    <location>
        <position position="214"/>
    </location>
    <ligand>
        <name>[2Fe-2S] cluster</name>
        <dbReference type="ChEBI" id="CHEBI:190135"/>
    </ligand>
</feature>
<dbReference type="SUPFAM" id="SSF63380">
    <property type="entry name" value="Riboflavin synthase domain-like"/>
    <property type="match status" value="1"/>
</dbReference>
<dbReference type="CDD" id="cd06221">
    <property type="entry name" value="sulfite_reductase_like"/>
    <property type="match status" value="1"/>
</dbReference>
<evidence type="ECO:0000313" key="3">
    <source>
        <dbReference type="EMBL" id="CAC11195.1"/>
    </source>
</evidence>
<feature type="binding site" evidence="1">
    <location>
        <position position="217"/>
    </location>
    <ligand>
        <name>[2Fe-2S] cluster</name>
        <dbReference type="ChEBI" id="CHEBI:190135"/>
    </ligand>
</feature>
<dbReference type="SUPFAM" id="SSF52343">
    <property type="entry name" value="Ferredoxin reductase-like, C-terminal NADP-linked domain"/>
    <property type="match status" value="1"/>
</dbReference>
<organism evidence="3 4">
    <name type="scientific">Thermoplasma acidophilum (strain ATCC 25905 / DSM 1728 / JCM 9062 / NBRC 15155 / AMRC-C165)</name>
    <dbReference type="NCBI Taxonomy" id="273075"/>
    <lineage>
        <taxon>Archaea</taxon>
        <taxon>Methanobacteriati</taxon>
        <taxon>Thermoplasmatota</taxon>
        <taxon>Thermoplasmata</taxon>
        <taxon>Thermoplasmatales</taxon>
        <taxon>Thermoplasmataceae</taxon>
        <taxon>Thermoplasma</taxon>
    </lineage>
</organism>
<keyword evidence="1" id="KW-0408">Iron</keyword>
<dbReference type="InterPro" id="IPR001433">
    <property type="entry name" value="OxRdtase_FAD/NAD-bd"/>
</dbReference>
<accession>Q9HM24</accession>
<keyword evidence="4" id="KW-1185">Reference proteome</keyword>
<dbReference type="PANTHER" id="PTHR43513:SF1">
    <property type="entry name" value="ANAEROBIC SULFITE REDUCTASE SUBUNIT B"/>
    <property type="match status" value="1"/>
</dbReference>
<keyword evidence="1" id="KW-0479">Metal-binding</keyword>
<gene>
    <name evidence="3" type="ordered locus">Ta0047</name>
</gene>
<dbReference type="Gene3D" id="3.40.50.80">
    <property type="entry name" value="Nucleotide-binding domain of ferredoxin-NADP reductase (FNR) module"/>
    <property type="match status" value="1"/>
</dbReference>
<name>Q9HM24_THEAC</name>
<dbReference type="GO" id="GO:0016491">
    <property type="term" value="F:oxidoreductase activity"/>
    <property type="evidence" value="ECO:0007669"/>
    <property type="project" value="InterPro"/>
</dbReference>
<dbReference type="HOGENOM" id="CLU_003827_1_1_2"/>
<dbReference type="Proteomes" id="UP000001024">
    <property type="component" value="Chromosome"/>
</dbReference>
<protein>
    <submittedName>
        <fullName evidence="3">Anaerobic sulfite reduction protein B related protein</fullName>
    </submittedName>
</protein>
<dbReference type="PRINTS" id="PR00410">
    <property type="entry name" value="PHEHYDRXLASE"/>
</dbReference>
<dbReference type="GO" id="GO:0006221">
    <property type="term" value="P:pyrimidine nucleotide biosynthetic process"/>
    <property type="evidence" value="ECO:0007669"/>
    <property type="project" value="InterPro"/>
</dbReference>
<dbReference type="EnsemblBacteria" id="CAC11195">
    <property type="protein sequence ID" value="CAC11195"/>
    <property type="gene ID" value="CAC11195"/>
</dbReference>
<reference evidence="3 4" key="1">
    <citation type="journal article" date="2000" name="Nature">
        <title>The genome sequence of the thermoacidophilic scavenger Thermoplasma acidophilum.</title>
        <authorList>
            <person name="Ruepp A."/>
            <person name="Graml W."/>
            <person name="Santos-Martinez M.L."/>
            <person name="Koretke K.K."/>
            <person name="Volker C."/>
            <person name="Mewes H.W."/>
            <person name="Frishman D."/>
            <person name="Stocker S."/>
            <person name="Lupas A.N."/>
            <person name="Baumeister W."/>
        </authorList>
    </citation>
    <scope>NUCLEOTIDE SEQUENCE [LARGE SCALE GENOMIC DNA]</scope>
    <source>
        <strain evidence="4">ATCC 25905 / DSM 1728 / JCM 9062 / NBRC 15155 / AMRC-C165</strain>
    </source>
</reference>
<dbReference type="InterPro" id="IPR039261">
    <property type="entry name" value="FNR_nucleotide-bd"/>
</dbReference>
<dbReference type="InterPro" id="IPR019480">
    <property type="entry name" value="Dihydroorotate_DH_Fe-S-bd"/>
</dbReference>
<dbReference type="InterPro" id="IPR017927">
    <property type="entry name" value="FAD-bd_FR_type"/>
</dbReference>
<keyword evidence="1" id="KW-0411">Iron-sulfur</keyword>
<dbReference type="GO" id="GO:0046872">
    <property type="term" value="F:metal ion binding"/>
    <property type="evidence" value="ECO:0007669"/>
    <property type="project" value="UniProtKB-KW"/>
</dbReference>
<feature type="domain" description="FAD-binding FR-type" evidence="2">
    <location>
        <begin position="1"/>
        <end position="79"/>
    </location>
</feature>
<evidence type="ECO:0000259" key="2">
    <source>
        <dbReference type="PROSITE" id="PS51384"/>
    </source>
</evidence>
<dbReference type="Pfam" id="PF10418">
    <property type="entry name" value="DHODB_Fe-S_bind"/>
    <property type="match status" value="1"/>
</dbReference>
<dbReference type="InParanoid" id="Q9HM24"/>
<dbReference type="EMBL" id="AL445063">
    <property type="protein sequence ID" value="CAC11195.1"/>
    <property type="molecule type" value="Genomic_DNA"/>
</dbReference>
<feature type="binding site" evidence="1">
    <location>
        <position position="209"/>
    </location>
    <ligand>
        <name>[2Fe-2S] cluster</name>
        <dbReference type="ChEBI" id="CHEBI:190135"/>
    </ligand>
</feature>